<feature type="region of interest" description="Disordered" evidence="3">
    <location>
        <begin position="33"/>
        <end position="64"/>
    </location>
</feature>
<dbReference type="Proteomes" id="UP000235145">
    <property type="component" value="Unassembled WGS sequence"/>
</dbReference>
<comment type="caution">
    <text evidence="5">The sequence shown here is derived from an EMBL/GenBank/DDBJ whole genome shotgun (WGS) entry which is preliminary data.</text>
</comment>
<organism evidence="5 6">
    <name type="scientific">Lactuca sativa</name>
    <name type="common">Garden lettuce</name>
    <dbReference type="NCBI Taxonomy" id="4236"/>
    <lineage>
        <taxon>Eukaryota</taxon>
        <taxon>Viridiplantae</taxon>
        <taxon>Streptophyta</taxon>
        <taxon>Embryophyta</taxon>
        <taxon>Tracheophyta</taxon>
        <taxon>Spermatophyta</taxon>
        <taxon>Magnoliopsida</taxon>
        <taxon>eudicotyledons</taxon>
        <taxon>Gunneridae</taxon>
        <taxon>Pentapetalae</taxon>
        <taxon>asterids</taxon>
        <taxon>campanulids</taxon>
        <taxon>Asterales</taxon>
        <taxon>Asteraceae</taxon>
        <taxon>Cichorioideae</taxon>
        <taxon>Cichorieae</taxon>
        <taxon>Lactucinae</taxon>
        <taxon>Lactuca</taxon>
    </lineage>
</organism>
<comment type="similarity">
    <text evidence="1">Belongs to the formin-like family. Class-I subfamily.</text>
</comment>
<dbReference type="InterPro" id="IPR027643">
    <property type="entry name" value="Formin-like_plant"/>
</dbReference>
<dbReference type="GO" id="GO:0005856">
    <property type="term" value="C:cytoskeleton"/>
    <property type="evidence" value="ECO:0000318"/>
    <property type="project" value="GO_Central"/>
</dbReference>
<feature type="region of interest" description="Disordered" evidence="3">
    <location>
        <begin position="90"/>
        <end position="140"/>
    </location>
</feature>
<feature type="compositionally biased region" description="Pro residues" evidence="3">
    <location>
        <begin position="95"/>
        <end position="118"/>
    </location>
</feature>
<dbReference type="GO" id="GO:0045010">
    <property type="term" value="P:actin nucleation"/>
    <property type="evidence" value="ECO:0007669"/>
    <property type="project" value="InterPro"/>
</dbReference>
<protein>
    <recommendedName>
        <fullName evidence="2">Formin-like protein</fullName>
    </recommendedName>
</protein>
<dbReference type="InterPro" id="IPR042201">
    <property type="entry name" value="FH2_Formin_sf"/>
</dbReference>
<dbReference type="SMART" id="SM00498">
    <property type="entry name" value="FH2"/>
    <property type="match status" value="1"/>
</dbReference>
<evidence type="ECO:0000313" key="6">
    <source>
        <dbReference type="Proteomes" id="UP000235145"/>
    </source>
</evidence>
<feature type="compositionally biased region" description="Low complexity" evidence="3">
    <location>
        <begin position="119"/>
        <end position="133"/>
    </location>
</feature>
<dbReference type="Gene3D" id="1.20.58.2220">
    <property type="entry name" value="Formin, FH2 domain"/>
    <property type="match status" value="1"/>
</dbReference>
<dbReference type="Pfam" id="PF02181">
    <property type="entry name" value="FH2"/>
    <property type="match status" value="1"/>
</dbReference>
<dbReference type="EMBL" id="NBSK02000003">
    <property type="protein sequence ID" value="KAJ0218175.1"/>
    <property type="molecule type" value="Genomic_DNA"/>
</dbReference>
<dbReference type="OrthoDB" id="1668162at2759"/>
<dbReference type="InterPro" id="IPR015425">
    <property type="entry name" value="FH2_Formin"/>
</dbReference>
<dbReference type="Gramene" id="rna-gnl|WGS:NBSK|LSAT_3X49401_mrna">
    <property type="protein sequence ID" value="cds-PLY68829.1"/>
    <property type="gene ID" value="gene-LSAT_3X49401"/>
</dbReference>
<dbReference type="PROSITE" id="PS51444">
    <property type="entry name" value="FH2"/>
    <property type="match status" value="1"/>
</dbReference>
<name>A0A9R1W8X1_LACSA</name>
<proteinExistence type="inferred from homology"/>
<evidence type="ECO:0000256" key="1">
    <source>
        <dbReference type="ARBA" id="ARBA00025793"/>
    </source>
</evidence>
<keyword evidence="6" id="KW-1185">Reference proteome</keyword>
<dbReference type="SUPFAM" id="SSF101447">
    <property type="entry name" value="Formin homology 2 domain (FH2 domain)"/>
    <property type="match status" value="1"/>
</dbReference>
<evidence type="ECO:0000256" key="2">
    <source>
        <dbReference type="RuleBase" id="RU361260"/>
    </source>
</evidence>
<feature type="domain" description="FH2" evidence="4">
    <location>
        <begin position="127"/>
        <end position="561"/>
    </location>
</feature>
<sequence>MNHFTRLEEFKGVIVDEEGLDVFYWRNLDDDDEPKRTIFKKEHPKEEEKKMISVDHGRRKSNTQIQEIQLLTGKSSASLPPANQQILKNQLSSRSPPPTPPTSPPPPLLVLPPPPPKPKTGGLTLTSSSTPPSNVKHKPLHCDKVNTNVEHSTAWDKGSFRFNGDLIGALFGTIAANKKSPRGDPTTSPTPKPEKKSGPPSQVFILDTRKSQNIAIILRSLTVSRREIIDCLLEGKGIDINTLEKLSRINPTKEEEQLILNYDHDITRLADAESFLYHILRTVPSAFTRFNAMFFKLNYDSEVSHIKNTLQTVEKACNELRNRGLFVKLLEAILKAGNQMNAGTSRGNAQAVNLNSLLKLSNVKSSDGKTSLLHFVVEEVVRLEGKRCMINRNHSLRNSTVSLNCDTSIGKDYIRLGLPIVGGVSSEFYNVKKAAGIEYDALSKSSSRLNDRLTELMKTVEECGGGGDGGRGFVKEMEKFVERAEWEIHELGEEEERVIRVVKKTNEYYQVGASKDKGRKQFQLFGIVKAFLEMVDKACVDIAVKLQKRRTGCGEAAALAAVVVPSMPTTPNRPSVKFPVLPVNFISSSSSSDSGEDL</sequence>
<feature type="compositionally biased region" description="Basic and acidic residues" evidence="3">
    <location>
        <begin position="33"/>
        <end position="56"/>
    </location>
</feature>
<dbReference type="PANTHER" id="PTHR23213">
    <property type="entry name" value="FORMIN-RELATED"/>
    <property type="match status" value="1"/>
</dbReference>
<dbReference type="PANTHER" id="PTHR23213:SF354">
    <property type="entry name" value="FORMIN-LIKE PROTEIN 4"/>
    <property type="match status" value="1"/>
</dbReference>
<accession>A0A9R1W8X1</accession>
<feature type="region of interest" description="Disordered" evidence="3">
    <location>
        <begin position="176"/>
        <end position="201"/>
    </location>
</feature>
<evidence type="ECO:0000313" key="5">
    <source>
        <dbReference type="EMBL" id="KAJ0218175.1"/>
    </source>
</evidence>
<evidence type="ECO:0000256" key="3">
    <source>
        <dbReference type="SAM" id="MobiDB-lite"/>
    </source>
</evidence>
<reference evidence="5 6" key="1">
    <citation type="journal article" date="2017" name="Nat. Commun.">
        <title>Genome assembly with in vitro proximity ligation data and whole-genome triplication in lettuce.</title>
        <authorList>
            <person name="Reyes-Chin-Wo S."/>
            <person name="Wang Z."/>
            <person name="Yang X."/>
            <person name="Kozik A."/>
            <person name="Arikit S."/>
            <person name="Song C."/>
            <person name="Xia L."/>
            <person name="Froenicke L."/>
            <person name="Lavelle D.O."/>
            <person name="Truco M.J."/>
            <person name="Xia R."/>
            <person name="Zhu S."/>
            <person name="Xu C."/>
            <person name="Xu H."/>
            <person name="Xu X."/>
            <person name="Cox K."/>
            <person name="Korf I."/>
            <person name="Meyers B.C."/>
            <person name="Michelmore R.W."/>
        </authorList>
    </citation>
    <scope>NUCLEOTIDE SEQUENCE [LARGE SCALE GENOMIC DNA]</scope>
    <source>
        <strain evidence="6">cv. Salinas</strain>
        <tissue evidence="5">Seedlings</tissue>
    </source>
</reference>
<dbReference type="GO" id="GO:0030036">
    <property type="term" value="P:actin cytoskeleton organization"/>
    <property type="evidence" value="ECO:0000318"/>
    <property type="project" value="GO_Central"/>
</dbReference>
<dbReference type="AlphaFoldDB" id="A0A9R1W8X1"/>
<dbReference type="GO" id="GO:0051015">
    <property type="term" value="F:actin filament binding"/>
    <property type="evidence" value="ECO:0000318"/>
    <property type="project" value="GO_Central"/>
</dbReference>
<gene>
    <name evidence="5" type="ORF">LSAT_V11C300121120</name>
</gene>
<evidence type="ECO:0000259" key="4">
    <source>
        <dbReference type="PROSITE" id="PS51444"/>
    </source>
</evidence>